<comment type="caution">
    <text evidence="1">The sequence shown here is derived from an EMBL/GenBank/DDBJ whole genome shotgun (WGS) entry which is preliminary data.</text>
</comment>
<protein>
    <submittedName>
        <fullName evidence="1">Uncharacterized protein</fullName>
    </submittedName>
</protein>
<evidence type="ECO:0000313" key="2">
    <source>
        <dbReference type="Proteomes" id="UP000444980"/>
    </source>
</evidence>
<accession>A0A7I9UV26</accession>
<name>A0A7I9UV26_9ACTN</name>
<gene>
    <name evidence="1" type="ORF">nbrc107697_11060</name>
</gene>
<dbReference type="AlphaFoldDB" id="A0A7I9UV26"/>
<dbReference type="EMBL" id="BJOU01000001">
    <property type="protein sequence ID" value="GED97067.1"/>
    <property type="molecule type" value="Genomic_DNA"/>
</dbReference>
<dbReference type="Proteomes" id="UP000444980">
    <property type="component" value="Unassembled WGS sequence"/>
</dbReference>
<reference evidence="2" key="1">
    <citation type="submission" date="2019-06" db="EMBL/GenBank/DDBJ databases">
        <title>Gordonia isolated from sludge of a wastewater treatment plant.</title>
        <authorList>
            <person name="Tamura T."/>
            <person name="Aoyama K."/>
            <person name="Kang Y."/>
            <person name="Saito S."/>
            <person name="Akiyama N."/>
            <person name="Yazawa K."/>
            <person name="Gonoi T."/>
            <person name="Mikami Y."/>
        </authorList>
    </citation>
    <scope>NUCLEOTIDE SEQUENCE [LARGE SCALE GENOMIC DNA]</scope>
    <source>
        <strain evidence="2">NBRC 107697</strain>
    </source>
</reference>
<proteinExistence type="predicted"/>
<evidence type="ECO:0000313" key="1">
    <source>
        <dbReference type="EMBL" id="GED97067.1"/>
    </source>
</evidence>
<organism evidence="1 2">
    <name type="scientific">Gordonia crocea</name>
    <dbReference type="NCBI Taxonomy" id="589162"/>
    <lineage>
        <taxon>Bacteria</taxon>
        <taxon>Bacillati</taxon>
        <taxon>Actinomycetota</taxon>
        <taxon>Actinomycetes</taxon>
        <taxon>Mycobacteriales</taxon>
        <taxon>Gordoniaceae</taxon>
        <taxon>Gordonia</taxon>
    </lineage>
</organism>
<keyword evidence="2" id="KW-1185">Reference proteome</keyword>
<sequence length="302" mass="33189">MVAEVGVLAKKAVNQIRDIRRRLDNLERAITGSGMVLDDGNGMVSDPKGVSLAEELGSTGAALDAAARRALKERYQHEVNILMQDANQADRNLAIAIEGATGQIPLDQVRPSSPDSRPVSGLPGMPAAQVDEAAKKKSSMYDPLGTVRYVPMKLPKGWHDDPSNPRTDLGRHYARGVRFGPYDRGVTGPWSDTLNPKDAPKGRPDKVTIPFPKQEKEIDIKVYQSTRLRADGATPTSMREVTINGKQYLKIEYQYDYSASRSTAATINEIPLSPHPEWHKVSTEQVRVLQDRYGVQAPRPGA</sequence>